<evidence type="ECO:0000259" key="8">
    <source>
        <dbReference type="PROSITE" id="PS51324"/>
    </source>
</evidence>
<keyword evidence="3 7" id="KW-0274">FAD</keyword>
<keyword evidence="2 7" id="KW-0285">Flavoprotein</keyword>
<evidence type="ECO:0000313" key="10">
    <source>
        <dbReference type="Proteomes" id="UP000011300"/>
    </source>
</evidence>
<reference evidence="9 10" key="1">
    <citation type="journal article" date="2006" name="J. Virol.">
        <title>Genome of crocodilepox virus.</title>
        <authorList>
            <person name="Afonso C.L."/>
            <person name="Tulman E.R."/>
            <person name="Delhon G."/>
            <person name="Lu Z."/>
            <person name="Viljoen G.J."/>
            <person name="Wallace D.B."/>
            <person name="Kutish G.F."/>
            <person name="Rock D.L."/>
        </authorList>
    </citation>
    <scope>NUCLEOTIDE SEQUENCE [LARGE SCALE GENOMIC DNA]</scope>
    <source>
        <strain evidence="10">Isolate Crocodylus niloticus/Zimbabwe/Ume/2001</strain>
    </source>
</reference>
<organismHost>
    <name type="scientific">Crocodylus niloticus</name>
    <name type="common">Nile crocodile</name>
    <name type="synonym">African crocodile</name>
    <dbReference type="NCBI Taxonomy" id="8501"/>
</organismHost>
<dbReference type="InterPro" id="IPR017905">
    <property type="entry name" value="ERV/ALR_sulphydryl_oxidase"/>
</dbReference>
<dbReference type="RefSeq" id="YP_784250.1">
    <property type="nucleotide sequence ID" value="NC_008030.1"/>
</dbReference>
<comment type="cofactor">
    <cofactor evidence="1 7">
        <name>FAD</name>
        <dbReference type="ChEBI" id="CHEBI:57692"/>
    </cofactor>
</comment>
<organismHost>
    <name type="scientific">Crocodylus porosus</name>
    <name type="common">Saltwater crocodile</name>
    <name type="synonym">Estuarine crocodile</name>
    <dbReference type="NCBI Taxonomy" id="8502"/>
</organismHost>
<proteinExistence type="predicted"/>
<evidence type="ECO:0000256" key="2">
    <source>
        <dbReference type="ARBA" id="ARBA00022630"/>
    </source>
</evidence>
<organismHost>
    <name type="scientific">Crocodylus johnstoni</name>
    <name type="common">Australian freshwater crocodile</name>
    <dbReference type="NCBI Taxonomy" id="184234"/>
</organismHost>
<keyword evidence="4 7" id="KW-0560">Oxidoreductase</keyword>
<dbReference type="EMBL" id="DQ356948">
    <property type="protein sequence ID" value="ABJ08951.1"/>
    <property type="molecule type" value="Genomic_DNA"/>
</dbReference>
<dbReference type="PROSITE" id="PS51324">
    <property type="entry name" value="ERV_ALR"/>
    <property type="match status" value="1"/>
</dbReference>
<evidence type="ECO:0000256" key="5">
    <source>
        <dbReference type="ARBA" id="ARBA00023157"/>
    </source>
</evidence>
<protein>
    <recommendedName>
        <fullName evidence="7">Sulfhydryl oxidase</fullName>
        <ecNumber evidence="7">1.8.3.2</ecNumber>
    </recommendedName>
</protein>
<dbReference type="Gene3D" id="1.20.120.310">
    <property type="entry name" value="ERV/ALR sulfhydryl oxidase domain"/>
    <property type="match status" value="1"/>
</dbReference>
<evidence type="ECO:0000256" key="7">
    <source>
        <dbReference type="RuleBase" id="RU371123"/>
    </source>
</evidence>
<dbReference type="Pfam" id="PF04805">
    <property type="entry name" value="Pox_E10"/>
    <property type="match status" value="1"/>
</dbReference>
<sequence length="97" mass="11515">MDPRYWGRGFWALIFALIYKYRHDVEACKQRVRNVVELMPCFECREHALEAMTDNNVMSSKDVNYVFYFFVGLHNALERDGSPRVISLERVTPPLER</sequence>
<dbReference type="Proteomes" id="UP000011300">
    <property type="component" value="Segment"/>
</dbReference>
<evidence type="ECO:0000256" key="4">
    <source>
        <dbReference type="ARBA" id="ARBA00023002"/>
    </source>
</evidence>
<evidence type="ECO:0000313" key="9">
    <source>
        <dbReference type="EMBL" id="ABJ08951.1"/>
    </source>
</evidence>
<dbReference type="PIRSF" id="PIRSF015696">
    <property type="entry name" value="VAC_E10R"/>
    <property type="match status" value="1"/>
</dbReference>
<gene>
    <name evidence="9" type="ORF">CRV060</name>
</gene>
<comment type="catalytic activity">
    <reaction evidence="6 7">
        <text>2 R'C(R)SH + O2 = R'C(R)S-S(R)CR' + H2O2</text>
        <dbReference type="Rhea" id="RHEA:17357"/>
        <dbReference type="ChEBI" id="CHEBI:15379"/>
        <dbReference type="ChEBI" id="CHEBI:16240"/>
        <dbReference type="ChEBI" id="CHEBI:16520"/>
        <dbReference type="ChEBI" id="CHEBI:17412"/>
        <dbReference type="EC" id="1.8.3.2"/>
    </reaction>
</comment>
<organism evidence="9 10">
    <name type="scientific">Nile crocodilepox virus (isolate Crocodylus niloticus/Zimbabwe/Ume/2001)</name>
    <name type="common">CRV</name>
    <dbReference type="NCBI Taxonomy" id="1289473"/>
    <lineage>
        <taxon>Viruses</taxon>
        <taxon>Varidnaviria</taxon>
        <taxon>Bamfordvirae</taxon>
        <taxon>Nucleocytoviricota</taxon>
        <taxon>Pokkesviricetes</taxon>
        <taxon>Chitovirales</taxon>
        <taxon>Poxviridae</taxon>
        <taxon>Chordopoxvirinae</taxon>
        <taxon>Crocodylidpoxvirus</taxon>
        <taxon>Crocodylidpoxvirus nilecrocodilepox</taxon>
        <taxon>Nile crocodilepox virus</taxon>
    </lineage>
</organism>
<dbReference type="GeneID" id="4363323"/>
<feature type="domain" description="ERV/ALR sulfhydryl oxidase" evidence="8">
    <location>
        <begin position="1"/>
        <end position="97"/>
    </location>
</feature>
<evidence type="ECO:0000256" key="3">
    <source>
        <dbReference type="ARBA" id="ARBA00022827"/>
    </source>
</evidence>
<keyword evidence="10" id="KW-1185">Reference proteome</keyword>
<dbReference type="SUPFAM" id="SSF69000">
    <property type="entry name" value="FAD-dependent thiol oxidase"/>
    <property type="match status" value="1"/>
</dbReference>
<keyword evidence="5" id="KW-1015">Disulfide bond</keyword>
<name>Q070J1_CPRVZ</name>
<dbReference type="InterPro" id="IPR006890">
    <property type="entry name" value="Sulphydryl_Oase_FAD-link_ERV1"/>
</dbReference>
<evidence type="ECO:0000256" key="1">
    <source>
        <dbReference type="ARBA" id="ARBA00001974"/>
    </source>
</evidence>
<accession>Q070J1</accession>
<evidence type="ECO:0000256" key="6">
    <source>
        <dbReference type="ARBA" id="ARBA00048864"/>
    </source>
</evidence>
<dbReference type="EC" id="1.8.3.2" evidence="7"/>
<dbReference type="GO" id="GO:0016972">
    <property type="term" value="F:thiol oxidase activity"/>
    <property type="evidence" value="ECO:0007669"/>
    <property type="project" value="UniProtKB-EC"/>
</dbReference>
<dbReference type="InterPro" id="IPR036774">
    <property type="entry name" value="ERV/ALR_sulphydryl_oxid_sf"/>
</dbReference>
<dbReference type="KEGG" id="vg:4363323"/>